<feature type="chain" id="PRO_5009521328" description="PKD domain-containing protein" evidence="2">
    <location>
        <begin position="25"/>
        <end position="517"/>
    </location>
</feature>
<name>A0A1F5T3E0_9BACT</name>
<dbReference type="InterPro" id="IPR013783">
    <property type="entry name" value="Ig-like_fold"/>
</dbReference>
<keyword evidence="1" id="KW-0472">Membrane</keyword>
<evidence type="ECO:0000256" key="1">
    <source>
        <dbReference type="SAM" id="Phobius"/>
    </source>
</evidence>
<evidence type="ECO:0000313" key="4">
    <source>
        <dbReference type="EMBL" id="OGF33468.1"/>
    </source>
</evidence>
<feature type="transmembrane region" description="Helical" evidence="1">
    <location>
        <begin position="311"/>
        <end position="331"/>
    </location>
</feature>
<dbReference type="Gene3D" id="2.60.40.10">
    <property type="entry name" value="Immunoglobulins"/>
    <property type="match status" value="1"/>
</dbReference>
<feature type="transmembrane region" description="Helical" evidence="1">
    <location>
        <begin position="416"/>
        <end position="435"/>
    </location>
</feature>
<reference evidence="4 5" key="1">
    <citation type="journal article" date="2016" name="Nat. Commun.">
        <title>Thousands of microbial genomes shed light on interconnected biogeochemical processes in an aquifer system.</title>
        <authorList>
            <person name="Anantharaman K."/>
            <person name="Brown C.T."/>
            <person name="Hug L.A."/>
            <person name="Sharon I."/>
            <person name="Castelle C.J."/>
            <person name="Probst A.J."/>
            <person name="Thomas B.C."/>
            <person name="Singh A."/>
            <person name="Wilkins M.J."/>
            <person name="Karaoz U."/>
            <person name="Brodie E.L."/>
            <person name="Williams K.H."/>
            <person name="Hubbard S.S."/>
            <person name="Banfield J.F."/>
        </authorList>
    </citation>
    <scope>NUCLEOTIDE SEQUENCE [LARGE SCALE GENOMIC DNA]</scope>
</reference>
<proteinExistence type="predicted"/>
<keyword evidence="1" id="KW-0812">Transmembrane</keyword>
<dbReference type="EMBL" id="MFGJ01000001">
    <property type="protein sequence ID" value="OGF33468.1"/>
    <property type="molecule type" value="Genomic_DNA"/>
</dbReference>
<protein>
    <recommendedName>
        <fullName evidence="3">PKD domain-containing protein</fullName>
    </recommendedName>
</protein>
<feature type="transmembrane region" description="Helical" evidence="1">
    <location>
        <begin position="338"/>
        <end position="355"/>
    </location>
</feature>
<feature type="domain" description="PKD" evidence="3">
    <location>
        <begin position="38"/>
        <end position="104"/>
    </location>
</feature>
<dbReference type="Proteomes" id="UP000179001">
    <property type="component" value="Unassembled WGS sequence"/>
</dbReference>
<evidence type="ECO:0000256" key="2">
    <source>
        <dbReference type="SAM" id="SignalP"/>
    </source>
</evidence>
<organism evidence="4 5">
    <name type="scientific">Candidatus Falkowbacteria bacterium RIFOXYC2_FULL_36_12</name>
    <dbReference type="NCBI Taxonomy" id="1798002"/>
    <lineage>
        <taxon>Bacteria</taxon>
        <taxon>Candidatus Falkowiibacteriota</taxon>
    </lineage>
</organism>
<dbReference type="SMART" id="SM00089">
    <property type="entry name" value="PKD"/>
    <property type="match status" value="1"/>
</dbReference>
<keyword evidence="2" id="KW-0732">Signal</keyword>
<comment type="caution">
    <text evidence="4">The sequence shown here is derived from an EMBL/GenBank/DDBJ whole genome shotgun (WGS) entry which is preliminary data.</text>
</comment>
<sequence length="517" mass="57614">MKNKILVLTVVILGLMLNFSAIMAQELPASDDVLFSNELQAIAGSDRNVVVGRQVLFSGNASVQPAGKNVKYLWDFGDGIKIEGVDVTHVYTRSGVYRTVLTISYDDQVASDEIIVSVDKDIVLLITDSFVKEDVRDRLQEKASTQGILLVDLHVDDSSVDYLTVNDLMQKIIDNKEDIKQATNVILLTHNNIGLDALISASQELSKTTNLNTLGFKNKNLVVLTDESLNVTAKIAQNVYGLLTPQSLLVAKAEALELVIGRLQINQVVEDLKNSEIEYQLLGVHTQRPLTNLRVWNVFSYMVSFMVNNGVSLNTIYLILILPVIATLIAFSRQIIGVKSFGLYAPTLVAMSFLVTGIKYGIAFFVVVLLVGTLGRLVARKIRLMYLPRMAIVLSIVSLSIFVLFFVGSLMEKTDLIAISIFPILIMVIITEKFISSQIELGSLTAFKLVLETLVLSIVSYLLANWQPLRSLILGYPEFIFVTFLLNYLIGKWNGLRLLELYRFRKVIKNVEISEKK</sequence>
<dbReference type="InterPro" id="IPR022409">
    <property type="entry name" value="PKD/Chitinase_dom"/>
</dbReference>
<dbReference type="InterPro" id="IPR035986">
    <property type="entry name" value="PKD_dom_sf"/>
</dbReference>
<dbReference type="AlphaFoldDB" id="A0A1F5T3E0"/>
<feature type="transmembrane region" description="Helical" evidence="1">
    <location>
        <begin position="447"/>
        <end position="466"/>
    </location>
</feature>
<dbReference type="SUPFAM" id="SSF49299">
    <property type="entry name" value="PKD domain"/>
    <property type="match status" value="1"/>
</dbReference>
<evidence type="ECO:0000313" key="5">
    <source>
        <dbReference type="Proteomes" id="UP000179001"/>
    </source>
</evidence>
<dbReference type="PROSITE" id="PS50093">
    <property type="entry name" value="PKD"/>
    <property type="match status" value="1"/>
</dbReference>
<feature type="transmembrane region" description="Helical" evidence="1">
    <location>
        <begin position="472"/>
        <end position="490"/>
    </location>
</feature>
<keyword evidence="1" id="KW-1133">Transmembrane helix</keyword>
<feature type="transmembrane region" description="Helical" evidence="1">
    <location>
        <begin position="361"/>
        <end position="379"/>
    </location>
</feature>
<gene>
    <name evidence="4" type="ORF">A2478_02135</name>
</gene>
<dbReference type="Pfam" id="PF18911">
    <property type="entry name" value="PKD_4"/>
    <property type="match status" value="1"/>
</dbReference>
<feature type="signal peptide" evidence="2">
    <location>
        <begin position="1"/>
        <end position="24"/>
    </location>
</feature>
<feature type="transmembrane region" description="Helical" evidence="1">
    <location>
        <begin position="391"/>
        <end position="410"/>
    </location>
</feature>
<evidence type="ECO:0000259" key="3">
    <source>
        <dbReference type="PROSITE" id="PS50093"/>
    </source>
</evidence>
<dbReference type="CDD" id="cd00146">
    <property type="entry name" value="PKD"/>
    <property type="match status" value="1"/>
</dbReference>
<dbReference type="InterPro" id="IPR025840">
    <property type="entry name" value="7TM_transglut"/>
</dbReference>
<dbReference type="STRING" id="1798002.A2478_02135"/>
<dbReference type="Pfam" id="PF14402">
    <property type="entry name" value="7TM_transglut"/>
    <property type="match status" value="1"/>
</dbReference>
<dbReference type="InterPro" id="IPR000601">
    <property type="entry name" value="PKD_dom"/>
</dbReference>
<accession>A0A1F5T3E0</accession>